<dbReference type="Pfam" id="PF07638">
    <property type="entry name" value="Sigma70_ECF"/>
    <property type="match status" value="1"/>
</dbReference>
<dbReference type="InterPro" id="IPR014284">
    <property type="entry name" value="RNA_pol_sigma-70_dom"/>
</dbReference>
<dbReference type="InterPro" id="IPR036388">
    <property type="entry name" value="WH-like_DNA-bd_sf"/>
</dbReference>
<dbReference type="PANTHER" id="PTHR43133">
    <property type="entry name" value="RNA POLYMERASE ECF-TYPE SIGMA FACTO"/>
    <property type="match status" value="1"/>
</dbReference>
<dbReference type="PANTHER" id="PTHR43133:SF39">
    <property type="entry name" value="SIMILAR TO RNA POLYMERASE SIGMA-E FACTOR"/>
    <property type="match status" value="1"/>
</dbReference>
<evidence type="ECO:0000256" key="1">
    <source>
        <dbReference type="ARBA" id="ARBA00023015"/>
    </source>
</evidence>
<evidence type="ECO:0000256" key="2">
    <source>
        <dbReference type="ARBA" id="ARBA00023082"/>
    </source>
</evidence>
<evidence type="ECO:0000313" key="6">
    <source>
        <dbReference type="Proteomes" id="UP000593892"/>
    </source>
</evidence>
<dbReference type="GO" id="GO:0016987">
    <property type="term" value="F:sigma factor activity"/>
    <property type="evidence" value="ECO:0007669"/>
    <property type="project" value="UniProtKB-KW"/>
</dbReference>
<sequence>MPDTAEPRNTLDDQLPLVYEELRRLAASYLRRERTDHTLQPTSLVHEAYLRLLEQRQTGWSNRAQLIGLAASMMRRILVNYACAHDALKRGGGALRMSIDEPDSSDPASKPPSTVDLLALDQALDQLALFHPECARIVEMKYFGGLNFEEVAEVLGITERTVQRHWRTARAWLFSRLST</sequence>
<accession>A0A7S7NL63</accession>
<dbReference type="InterPro" id="IPR013324">
    <property type="entry name" value="RNA_pol_sigma_r3/r4-like"/>
</dbReference>
<proteinExistence type="predicted"/>
<keyword evidence="1" id="KW-0805">Transcription regulation</keyword>
<evidence type="ECO:0000259" key="4">
    <source>
        <dbReference type="Pfam" id="PF07638"/>
    </source>
</evidence>
<name>A0A7S7NL63_PALFE</name>
<dbReference type="RefSeq" id="WP_194447332.1">
    <property type="nucleotide sequence ID" value="NZ_CP063849.1"/>
</dbReference>
<evidence type="ECO:0000313" key="5">
    <source>
        <dbReference type="EMBL" id="QOY85662.1"/>
    </source>
</evidence>
<dbReference type="GO" id="GO:0006352">
    <property type="term" value="P:DNA-templated transcription initiation"/>
    <property type="evidence" value="ECO:0007669"/>
    <property type="project" value="InterPro"/>
</dbReference>
<keyword evidence="6" id="KW-1185">Reference proteome</keyword>
<dbReference type="NCBIfam" id="TIGR02937">
    <property type="entry name" value="sigma70-ECF"/>
    <property type="match status" value="1"/>
</dbReference>
<keyword evidence="3" id="KW-0804">Transcription</keyword>
<evidence type="ECO:0000256" key="3">
    <source>
        <dbReference type="ARBA" id="ARBA00023163"/>
    </source>
</evidence>
<dbReference type="NCBIfam" id="TIGR02999">
    <property type="entry name" value="Sig-70_X6"/>
    <property type="match status" value="1"/>
</dbReference>
<dbReference type="InterPro" id="IPR011517">
    <property type="entry name" value="RNA_pol_sigma70_ECF-like"/>
</dbReference>
<organism evidence="5 6">
    <name type="scientific">Paludibaculum fermentans</name>
    <dbReference type="NCBI Taxonomy" id="1473598"/>
    <lineage>
        <taxon>Bacteria</taxon>
        <taxon>Pseudomonadati</taxon>
        <taxon>Acidobacteriota</taxon>
        <taxon>Terriglobia</taxon>
        <taxon>Bryobacterales</taxon>
        <taxon>Bryobacteraceae</taxon>
        <taxon>Paludibaculum</taxon>
    </lineage>
</organism>
<dbReference type="Proteomes" id="UP000593892">
    <property type="component" value="Chromosome"/>
</dbReference>
<dbReference type="Gene3D" id="1.10.10.10">
    <property type="entry name" value="Winged helix-like DNA-binding domain superfamily/Winged helix DNA-binding domain"/>
    <property type="match status" value="1"/>
</dbReference>
<dbReference type="AlphaFoldDB" id="A0A7S7NL63"/>
<gene>
    <name evidence="5" type="ORF">IRI77_22905</name>
</gene>
<feature type="domain" description="RNA polymerase sigma-70 ECF-like HTH" evidence="4">
    <location>
        <begin position="12"/>
        <end position="177"/>
    </location>
</feature>
<keyword evidence="2" id="KW-0731">Sigma factor</keyword>
<dbReference type="InterPro" id="IPR039425">
    <property type="entry name" value="RNA_pol_sigma-70-like"/>
</dbReference>
<reference evidence="5 6" key="1">
    <citation type="submission" date="2020-10" db="EMBL/GenBank/DDBJ databases">
        <title>Complete genome sequence of Paludibaculum fermentans P105T, a facultatively anaerobic acidobacterium capable of dissimilatory Fe(III) reduction.</title>
        <authorList>
            <person name="Dedysh S.N."/>
            <person name="Beletsky A.V."/>
            <person name="Kulichevskaya I.S."/>
            <person name="Mardanov A.V."/>
            <person name="Ravin N.V."/>
        </authorList>
    </citation>
    <scope>NUCLEOTIDE SEQUENCE [LARGE SCALE GENOMIC DNA]</scope>
    <source>
        <strain evidence="5 6">P105</strain>
    </source>
</reference>
<dbReference type="KEGG" id="pfer:IRI77_22905"/>
<dbReference type="SUPFAM" id="SSF88659">
    <property type="entry name" value="Sigma3 and sigma4 domains of RNA polymerase sigma factors"/>
    <property type="match status" value="1"/>
</dbReference>
<dbReference type="EMBL" id="CP063849">
    <property type="protein sequence ID" value="QOY85662.1"/>
    <property type="molecule type" value="Genomic_DNA"/>
</dbReference>
<protein>
    <submittedName>
        <fullName evidence="5">Sigma-70 family RNA polymerase sigma factor</fullName>
    </submittedName>
</protein>
<dbReference type="InterPro" id="IPR053812">
    <property type="entry name" value="HTH_Sigma70_ECF-like"/>
</dbReference>